<proteinExistence type="predicted"/>
<dbReference type="EMBL" id="JYDI01000330">
    <property type="protein sequence ID" value="KRY45790.1"/>
    <property type="molecule type" value="Genomic_DNA"/>
</dbReference>
<accession>A0A0V1C627</accession>
<reference evidence="2 4" key="1">
    <citation type="submission" date="2015-01" db="EMBL/GenBank/DDBJ databases">
        <title>Evolution of Trichinella species and genotypes.</title>
        <authorList>
            <person name="Korhonen P.K."/>
            <person name="Edoardo P."/>
            <person name="Giuseppe L.R."/>
            <person name="Gasser R.B."/>
        </authorList>
    </citation>
    <scope>NUCLEOTIDE SEQUENCE [LARGE SCALE GENOMIC DNA]</scope>
    <source>
        <strain evidence="2">ISS120</strain>
    </source>
</reference>
<feature type="non-terminal residue" evidence="2">
    <location>
        <position position="90"/>
    </location>
</feature>
<evidence type="ECO:0000313" key="3">
    <source>
        <dbReference type="EMBL" id="KRY45790.1"/>
    </source>
</evidence>
<dbReference type="AlphaFoldDB" id="A0A0V1C627"/>
<evidence type="ECO:0000313" key="1">
    <source>
        <dbReference type="EMBL" id="KRY44523.1"/>
    </source>
</evidence>
<dbReference type="OrthoDB" id="5934636at2759"/>
<evidence type="ECO:0000313" key="4">
    <source>
        <dbReference type="Proteomes" id="UP000054653"/>
    </source>
</evidence>
<organism evidence="2 4">
    <name type="scientific">Trichinella britovi</name>
    <name type="common">Parasitic roundworm</name>
    <dbReference type="NCBI Taxonomy" id="45882"/>
    <lineage>
        <taxon>Eukaryota</taxon>
        <taxon>Metazoa</taxon>
        <taxon>Ecdysozoa</taxon>
        <taxon>Nematoda</taxon>
        <taxon>Enoplea</taxon>
        <taxon>Dorylaimia</taxon>
        <taxon>Trichinellida</taxon>
        <taxon>Trichinellidae</taxon>
        <taxon>Trichinella</taxon>
    </lineage>
</organism>
<protein>
    <submittedName>
        <fullName evidence="2">Uncharacterized protein</fullName>
    </submittedName>
</protein>
<dbReference type="Proteomes" id="UP000054653">
    <property type="component" value="Unassembled WGS sequence"/>
</dbReference>
<name>A0A0V1C627_TRIBR</name>
<evidence type="ECO:0000313" key="2">
    <source>
        <dbReference type="EMBL" id="KRY44688.1"/>
    </source>
</evidence>
<keyword evidence="4" id="KW-1185">Reference proteome</keyword>
<sequence>MLSSVKIRRVQNCAQCRGAYVNQHLHLPKYSRNTSTASKRCFRLSRSPCFSTCVIRNRERKYQSSEAVNEILENMHVDDLVFSIHEEEGF</sequence>
<dbReference type="EMBL" id="JYDI01000561">
    <property type="protein sequence ID" value="KRY44523.1"/>
    <property type="molecule type" value="Genomic_DNA"/>
</dbReference>
<dbReference type="EMBL" id="JYDI01000504">
    <property type="protein sequence ID" value="KRY44688.1"/>
    <property type="molecule type" value="Genomic_DNA"/>
</dbReference>
<gene>
    <name evidence="3" type="ORF">T03_12789</name>
    <name evidence="1" type="ORF">T03_61</name>
    <name evidence="2" type="ORF">T03_8835</name>
</gene>
<comment type="caution">
    <text evidence="2">The sequence shown here is derived from an EMBL/GenBank/DDBJ whole genome shotgun (WGS) entry which is preliminary data.</text>
</comment>